<dbReference type="GO" id="GO:0031505">
    <property type="term" value="P:fungal-type cell wall organization"/>
    <property type="evidence" value="ECO:0007669"/>
    <property type="project" value="TreeGrafter"/>
</dbReference>
<dbReference type="InParanoid" id="A0A1J7IWN7"/>
<dbReference type="EMBL" id="KV875095">
    <property type="protein sequence ID" value="OIW31741.1"/>
    <property type="molecule type" value="Genomic_DNA"/>
</dbReference>
<dbReference type="GO" id="GO:0007232">
    <property type="term" value="P:osmosensory signaling pathway via Sho1 osmosensor"/>
    <property type="evidence" value="ECO:0007669"/>
    <property type="project" value="InterPro"/>
</dbReference>
<name>A0A1J7IWN7_9PEZI</name>
<dbReference type="PANTHER" id="PTHR35778:SF1">
    <property type="entry name" value="SIGNALING MUCIN HKR1-RELATED"/>
    <property type="match status" value="1"/>
</dbReference>
<feature type="transmembrane region" description="Helical" evidence="2">
    <location>
        <begin position="94"/>
        <end position="115"/>
    </location>
</feature>
<dbReference type="GO" id="GO:0009986">
    <property type="term" value="C:cell surface"/>
    <property type="evidence" value="ECO:0007669"/>
    <property type="project" value="TreeGrafter"/>
</dbReference>
<dbReference type="AlphaFoldDB" id="A0A1J7IWN7"/>
<keyword evidence="2" id="KW-0472">Membrane</keyword>
<dbReference type="GO" id="GO:0005886">
    <property type="term" value="C:plasma membrane"/>
    <property type="evidence" value="ECO:0007669"/>
    <property type="project" value="InterPro"/>
</dbReference>
<evidence type="ECO:0000313" key="3">
    <source>
        <dbReference type="EMBL" id="OIW31741.1"/>
    </source>
</evidence>
<protein>
    <submittedName>
        <fullName evidence="3">Uncharacterized protein</fullName>
    </submittedName>
</protein>
<keyword evidence="2" id="KW-1133">Transmembrane helix</keyword>
<gene>
    <name evidence="3" type="ORF">CONLIGDRAFT_238552</name>
</gene>
<dbReference type="STRING" id="1408157.A0A1J7IWN7"/>
<keyword evidence="4" id="KW-1185">Reference proteome</keyword>
<evidence type="ECO:0000313" key="4">
    <source>
        <dbReference type="Proteomes" id="UP000182658"/>
    </source>
</evidence>
<keyword evidence="2" id="KW-0812">Transmembrane</keyword>
<sequence>MTYPSNMIDQLRLEVRTPNSQLYNYGSEIVANLTAQINPAIDIIYGLSLNDDGTTASGGGSPAATSSGGAQADPFGNSGSGDGTSKPGQQGTTAGIALGVIGVAGAYGAAMFIIARRYKRKRQAHRRTSSMTDPSEMRSAAGSPHLMGGALLSRDFSSYGGVAGGRDSHGTQGSGRSGANNSARTAYISGPMSAENSLGWN</sequence>
<dbReference type="PANTHER" id="PTHR35778">
    <property type="entry name" value="SIGNALING MUCIN HKR1-RELATED"/>
    <property type="match status" value="1"/>
</dbReference>
<organism evidence="3 4">
    <name type="scientific">Coniochaeta ligniaria NRRL 30616</name>
    <dbReference type="NCBI Taxonomy" id="1408157"/>
    <lineage>
        <taxon>Eukaryota</taxon>
        <taxon>Fungi</taxon>
        <taxon>Dikarya</taxon>
        <taxon>Ascomycota</taxon>
        <taxon>Pezizomycotina</taxon>
        <taxon>Sordariomycetes</taxon>
        <taxon>Sordariomycetidae</taxon>
        <taxon>Coniochaetales</taxon>
        <taxon>Coniochaetaceae</taxon>
        <taxon>Coniochaeta</taxon>
    </lineage>
</organism>
<proteinExistence type="predicted"/>
<evidence type="ECO:0000256" key="2">
    <source>
        <dbReference type="SAM" id="Phobius"/>
    </source>
</evidence>
<evidence type="ECO:0000256" key="1">
    <source>
        <dbReference type="SAM" id="MobiDB-lite"/>
    </source>
</evidence>
<dbReference type="GO" id="GO:0001402">
    <property type="term" value="P:signal transduction involved in filamentous growth"/>
    <property type="evidence" value="ECO:0007669"/>
    <property type="project" value="TreeGrafter"/>
</dbReference>
<dbReference type="Proteomes" id="UP000182658">
    <property type="component" value="Unassembled WGS sequence"/>
</dbReference>
<accession>A0A1J7IWN7</accession>
<dbReference type="GO" id="GO:0005034">
    <property type="term" value="F:osmosensor activity"/>
    <property type="evidence" value="ECO:0007669"/>
    <property type="project" value="InterPro"/>
</dbReference>
<dbReference type="InterPro" id="IPR039295">
    <property type="entry name" value="MSB2"/>
</dbReference>
<feature type="region of interest" description="Disordered" evidence="1">
    <location>
        <begin position="54"/>
        <end position="90"/>
    </location>
</feature>
<feature type="region of interest" description="Disordered" evidence="1">
    <location>
        <begin position="162"/>
        <end position="188"/>
    </location>
</feature>
<dbReference type="GO" id="GO:0030427">
    <property type="term" value="C:site of polarized growth"/>
    <property type="evidence" value="ECO:0007669"/>
    <property type="project" value="TreeGrafter"/>
</dbReference>
<dbReference type="OrthoDB" id="3366093at2759"/>
<dbReference type="GO" id="GO:0006972">
    <property type="term" value="P:hyperosmotic response"/>
    <property type="evidence" value="ECO:0007669"/>
    <property type="project" value="TreeGrafter"/>
</dbReference>
<reference evidence="3 4" key="1">
    <citation type="submission" date="2016-10" db="EMBL/GenBank/DDBJ databases">
        <title>Draft genome sequence of Coniochaeta ligniaria NRRL30616, a lignocellulolytic fungus for bioabatement of inhibitors in plant biomass hydrolysates.</title>
        <authorList>
            <consortium name="DOE Joint Genome Institute"/>
            <person name="Jimenez D.J."/>
            <person name="Hector R.E."/>
            <person name="Riley R."/>
            <person name="Sun H."/>
            <person name="Grigoriev I.V."/>
            <person name="Van Elsas J.D."/>
            <person name="Nichols N.N."/>
        </authorList>
    </citation>
    <scope>NUCLEOTIDE SEQUENCE [LARGE SCALE GENOMIC DNA]</scope>
    <source>
        <strain evidence="3 4">NRRL 30616</strain>
    </source>
</reference>
<feature type="region of interest" description="Disordered" evidence="1">
    <location>
        <begin position="122"/>
        <end position="147"/>
    </location>
</feature>
<dbReference type="GO" id="GO:0030010">
    <property type="term" value="P:establishment of cell polarity"/>
    <property type="evidence" value="ECO:0007669"/>
    <property type="project" value="TreeGrafter"/>
</dbReference>
<dbReference type="GO" id="GO:0005576">
    <property type="term" value="C:extracellular region"/>
    <property type="evidence" value="ECO:0007669"/>
    <property type="project" value="TreeGrafter"/>
</dbReference>